<evidence type="ECO:0000256" key="5">
    <source>
        <dbReference type="ARBA" id="ARBA00022692"/>
    </source>
</evidence>
<keyword evidence="8 9" id="KW-0998">Cell outer membrane</keyword>
<feature type="domain" description="TonB-dependent receptor-like beta-barrel" evidence="12">
    <location>
        <begin position="220"/>
        <end position="620"/>
    </location>
</feature>
<feature type="signal peptide" evidence="11">
    <location>
        <begin position="1"/>
        <end position="24"/>
    </location>
</feature>
<dbReference type="EMBL" id="JARXIC010000001">
    <property type="protein sequence ID" value="MDQ8192834.1"/>
    <property type="molecule type" value="Genomic_DNA"/>
</dbReference>
<dbReference type="InterPro" id="IPR036942">
    <property type="entry name" value="Beta-barrel_TonB_sf"/>
</dbReference>
<dbReference type="Proteomes" id="UP001243717">
    <property type="component" value="Unassembled WGS sequence"/>
</dbReference>
<evidence type="ECO:0000256" key="10">
    <source>
        <dbReference type="RuleBase" id="RU003357"/>
    </source>
</evidence>
<dbReference type="PROSITE" id="PS52016">
    <property type="entry name" value="TONB_DEPENDENT_REC_3"/>
    <property type="match status" value="1"/>
</dbReference>
<organism evidence="14 15">
    <name type="scientific">Thalassobacterium sedimentorum</name>
    <dbReference type="NCBI Taxonomy" id="3041258"/>
    <lineage>
        <taxon>Bacteria</taxon>
        <taxon>Pseudomonadati</taxon>
        <taxon>Verrucomicrobiota</taxon>
        <taxon>Opitutia</taxon>
        <taxon>Puniceicoccales</taxon>
        <taxon>Coraliomargaritaceae</taxon>
        <taxon>Thalassobacterium</taxon>
    </lineage>
</organism>
<feature type="chain" id="PRO_5045803101" evidence="11">
    <location>
        <begin position="25"/>
        <end position="658"/>
    </location>
</feature>
<keyword evidence="6 10" id="KW-0798">TonB box</keyword>
<keyword evidence="14" id="KW-0675">Receptor</keyword>
<proteinExistence type="inferred from homology"/>
<dbReference type="Gene3D" id="2.170.130.10">
    <property type="entry name" value="TonB-dependent receptor, plug domain"/>
    <property type="match status" value="1"/>
</dbReference>
<evidence type="ECO:0000256" key="7">
    <source>
        <dbReference type="ARBA" id="ARBA00023136"/>
    </source>
</evidence>
<dbReference type="PANTHER" id="PTHR30069">
    <property type="entry name" value="TONB-DEPENDENT OUTER MEMBRANE RECEPTOR"/>
    <property type="match status" value="1"/>
</dbReference>
<dbReference type="InterPro" id="IPR012910">
    <property type="entry name" value="Plug_dom"/>
</dbReference>
<dbReference type="SUPFAM" id="SSF56935">
    <property type="entry name" value="Porins"/>
    <property type="match status" value="1"/>
</dbReference>
<dbReference type="InterPro" id="IPR000531">
    <property type="entry name" value="Beta-barrel_TonB"/>
</dbReference>
<dbReference type="PANTHER" id="PTHR30069:SF41">
    <property type="entry name" value="HEME_HEMOPEXIN UTILIZATION PROTEIN C"/>
    <property type="match status" value="1"/>
</dbReference>
<keyword evidence="4 9" id="KW-1134">Transmembrane beta strand</keyword>
<evidence type="ECO:0000256" key="6">
    <source>
        <dbReference type="ARBA" id="ARBA00023077"/>
    </source>
</evidence>
<evidence type="ECO:0000256" key="11">
    <source>
        <dbReference type="SAM" id="SignalP"/>
    </source>
</evidence>
<gene>
    <name evidence="14" type="ORF">QEH59_00255</name>
</gene>
<comment type="caution">
    <text evidence="14">The sequence shown here is derived from an EMBL/GenBank/DDBJ whole genome shotgun (WGS) entry which is preliminary data.</text>
</comment>
<comment type="similarity">
    <text evidence="2 9 10">Belongs to the TonB-dependent receptor family.</text>
</comment>
<accession>A0ABU1ADP5</accession>
<keyword evidence="11" id="KW-0732">Signal</keyword>
<dbReference type="InterPro" id="IPR037066">
    <property type="entry name" value="Plug_dom_sf"/>
</dbReference>
<evidence type="ECO:0000259" key="12">
    <source>
        <dbReference type="Pfam" id="PF00593"/>
    </source>
</evidence>
<evidence type="ECO:0000313" key="14">
    <source>
        <dbReference type="EMBL" id="MDQ8192834.1"/>
    </source>
</evidence>
<comment type="subcellular location">
    <subcellularLocation>
        <location evidence="1 9">Cell outer membrane</location>
        <topology evidence="1 9">Multi-pass membrane protein</topology>
    </subcellularLocation>
</comment>
<dbReference type="InterPro" id="IPR039426">
    <property type="entry name" value="TonB-dep_rcpt-like"/>
</dbReference>
<evidence type="ECO:0000259" key="13">
    <source>
        <dbReference type="Pfam" id="PF07715"/>
    </source>
</evidence>
<dbReference type="Pfam" id="PF00593">
    <property type="entry name" value="TonB_dep_Rec_b-barrel"/>
    <property type="match status" value="1"/>
</dbReference>
<evidence type="ECO:0000313" key="15">
    <source>
        <dbReference type="Proteomes" id="UP001243717"/>
    </source>
</evidence>
<feature type="domain" description="TonB-dependent receptor plug" evidence="13">
    <location>
        <begin position="50"/>
        <end position="145"/>
    </location>
</feature>
<protein>
    <submittedName>
        <fullName evidence="14">TonB-dependent receptor</fullName>
    </submittedName>
</protein>
<evidence type="ECO:0000256" key="3">
    <source>
        <dbReference type="ARBA" id="ARBA00022448"/>
    </source>
</evidence>
<evidence type="ECO:0000256" key="8">
    <source>
        <dbReference type="ARBA" id="ARBA00023237"/>
    </source>
</evidence>
<dbReference type="RefSeq" id="WP_308983344.1">
    <property type="nucleotide sequence ID" value="NZ_JARXIC010000001.1"/>
</dbReference>
<dbReference type="Gene3D" id="2.40.170.20">
    <property type="entry name" value="TonB-dependent receptor, beta-barrel domain"/>
    <property type="match status" value="1"/>
</dbReference>
<keyword evidence="3 9" id="KW-0813">Transport</keyword>
<name>A0ABU1ADP5_9BACT</name>
<evidence type="ECO:0000256" key="4">
    <source>
        <dbReference type="ARBA" id="ARBA00022452"/>
    </source>
</evidence>
<sequence>MKNNTYSRTGFYLAGSLLAGSLMAQGVADQAPVYFEESVLTAEQEPGNFAVDSQTIELLQANDLSDLLSYESTVAVGGGSAVAQKIYVRGFEDTLLNVTIDGAQQAGELYHHQGRVQIEPEFVKTIELDAGAGAATSGAGALTGALRVTTKNAFDMLEPGQDVGAFIKGTAGLNGDDSYKGVFSAYARVTENIGVLAAVTRESGNDYDDGHGDRVEPTGYDHERGYFKVNGEFGDHEMSLSYENLHDYGTYYERPHMTNFTGSYILSDHEMNRETLTYNHNFDAGDDLLDIEATLYWTSSDYNNHRNTTGDLYGEGELTSYGYDVRNTMRFADHQLTYGSDLRLDDGYGAQQARGSGSSDQSASVFGLYAQDNWNLSEAWLLSAGLRYDNYRHEVDSGIGDGVKNDSDGFSPNVSVEWEALTGLTLRTAYSMAYRGVTIRESFFSGLYAHGEDMDAEEADNFELGVAYENDGYFARATYYIQHIDNYIDLVSNGSGGYDWGNAGDARVEGYEIEIGKEWEDVRLSFGVWEADNSLNGDRLTDGNLGLGTSIGRTWTAKLDYALPQYRLNTGVRARLVESEPNDIAADAPDKDGYFVTDVHANWVPFEGTPLTLSLSINNLFDEYYYDQATYGYSSRTGSNIGFASKGREFVVSAAYKF</sequence>
<dbReference type="Pfam" id="PF07715">
    <property type="entry name" value="Plug"/>
    <property type="match status" value="1"/>
</dbReference>
<keyword evidence="5 9" id="KW-0812">Transmembrane</keyword>
<evidence type="ECO:0000256" key="9">
    <source>
        <dbReference type="PROSITE-ProRule" id="PRU01360"/>
    </source>
</evidence>
<keyword evidence="7 9" id="KW-0472">Membrane</keyword>
<evidence type="ECO:0000256" key="1">
    <source>
        <dbReference type="ARBA" id="ARBA00004571"/>
    </source>
</evidence>
<reference evidence="14 15" key="1">
    <citation type="submission" date="2023-04" db="EMBL/GenBank/DDBJ databases">
        <title>A novel bacteria isolated from coastal sediment.</title>
        <authorList>
            <person name="Liu X.-J."/>
            <person name="Du Z.-J."/>
        </authorList>
    </citation>
    <scope>NUCLEOTIDE SEQUENCE [LARGE SCALE GENOMIC DNA]</scope>
    <source>
        <strain evidence="14 15">SDUM461004</strain>
    </source>
</reference>
<keyword evidence="15" id="KW-1185">Reference proteome</keyword>
<evidence type="ECO:0000256" key="2">
    <source>
        <dbReference type="ARBA" id="ARBA00009810"/>
    </source>
</evidence>